<dbReference type="CDD" id="cd11333">
    <property type="entry name" value="AmyAc_SI_OligoGlu_DGase"/>
    <property type="match status" value="1"/>
</dbReference>
<dbReference type="GO" id="GO:0004575">
    <property type="term" value="F:sucrose alpha-glucosidase activity"/>
    <property type="evidence" value="ECO:0007669"/>
    <property type="project" value="TreeGrafter"/>
</dbReference>
<comment type="caution">
    <text evidence="10">The sequence shown here is derived from an EMBL/GenBank/DDBJ whole genome shotgun (WGS) entry which is preliminary data.</text>
</comment>
<dbReference type="FunFam" id="3.90.400.10:FF:000003">
    <property type="entry name" value="Probable alpha-glucosidase (Maltase)"/>
    <property type="match status" value="1"/>
</dbReference>
<dbReference type="InterPro" id="IPR017853">
    <property type="entry name" value="GH"/>
</dbReference>
<dbReference type="Pfam" id="PF00128">
    <property type="entry name" value="Alpha-amylase"/>
    <property type="match status" value="1"/>
</dbReference>
<evidence type="ECO:0000256" key="3">
    <source>
        <dbReference type="ARBA" id="ARBA00012741"/>
    </source>
</evidence>
<dbReference type="GO" id="GO:0033934">
    <property type="term" value="F:glucan 1,4-alpha-maltotriohydrolase activity"/>
    <property type="evidence" value="ECO:0007669"/>
    <property type="project" value="TreeGrafter"/>
</dbReference>
<dbReference type="GO" id="GO:0004574">
    <property type="term" value="F:oligo-1,6-glucosidase activity"/>
    <property type="evidence" value="ECO:0007669"/>
    <property type="project" value="TreeGrafter"/>
</dbReference>
<evidence type="ECO:0000313" key="10">
    <source>
        <dbReference type="EMBL" id="PSK34867.1"/>
    </source>
</evidence>
<evidence type="ECO:0000256" key="6">
    <source>
        <dbReference type="ARBA" id="ARBA00026248"/>
    </source>
</evidence>
<reference evidence="10 11" key="1">
    <citation type="submission" date="2017-05" db="EMBL/GenBank/DDBJ databases">
        <title>Draft genome sequence of Elsinoe australis.</title>
        <authorList>
            <person name="Cheng Q."/>
        </authorList>
    </citation>
    <scope>NUCLEOTIDE SEQUENCE [LARGE SCALE GENOMIC DNA]</scope>
    <source>
        <strain evidence="10 11">NL1</strain>
    </source>
</reference>
<dbReference type="PANTHER" id="PTHR10357:SF179">
    <property type="entry name" value="NEUTRAL AND BASIC AMINO ACID TRANSPORT PROTEIN RBAT"/>
    <property type="match status" value="1"/>
</dbReference>
<comment type="similarity">
    <text evidence="2">Belongs to the glycosyl hydrolase 13 family.</text>
</comment>
<dbReference type="STRING" id="40998.A0A2P7YFY8"/>
<dbReference type="EC" id="3.2.1.20" evidence="3"/>
<keyword evidence="6" id="KW-0462">Maltose metabolism</keyword>
<dbReference type="GO" id="GO:0000025">
    <property type="term" value="P:maltose catabolic process"/>
    <property type="evidence" value="ECO:0007669"/>
    <property type="project" value="TreeGrafter"/>
</dbReference>
<keyword evidence="11" id="KW-1185">Reference proteome</keyword>
<evidence type="ECO:0000313" key="11">
    <source>
        <dbReference type="Proteomes" id="UP000243723"/>
    </source>
</evidence>
<evidence type="ECO:0000256" key="5">
    <source>
        <dbReference type="ARBA" id="ARBA00023295"/>
    </source>
</evidence>
<dbReference type="SUPFAM" id="SSF51445">
    <property type="entry name" value="(Trans)glycosidases"/>
    <property type="match status" value="1"/>
</dbReference>
<dbReference type="PANTHER" id="PTHR10357">
    <property type="entry name" value="ALPHA-AMYLASE FAMILY MEMBER"/>
    <property type="match status" value="1"/>
</dbReference>
<dbReference type="FunFam" id="3.20.20.80:FF:000064">
    <property type="entry name" value="Oligo-1,6-glucosidase"/>
    <property type="match status" value="1"/>
</dbReference>
<dbReference type="InterPro" id="IPR013780">
    <property type="entry name" value="Glyco_hydro_b"/>
</dbReference>
<evidence type="ECO:0000256" key="4">
    <source>
        <dbReference type="ARBA" id="ARBA00022801"/>
    </source>
</evidence>
<dbReference type="OrthoDB" id="1740265at2759"/>
<protein>
    <recommendedName>
        <fullName evidence="8">Alpha-glucosidase</fullName>
        <ecNumber evidence="3">3.2.1.20</ecNumber>
    </recommendedName>
    <alternativeName>
        <fullName evidence="7">Maltase</fullName>
    </alternativeName>
</protein>
<evidence type="ECO:0000256" key="1">
    <source>
        <dbReference type="ARBA" id="ARBA00001657"/>
    </source>
</evidence>
<evidence type="ECO:0000256" key="8">
    <source>
        <dbReference type="ARBA" id="ARBA00073730"/>
    </source>
</evidence>
<accession>A0A2P7YFY8</accession>
<keyword evidence="5" id="KW-0326">Glycosidase</keyword>
<evidence type="ECO:0000256" key="7">
    <source>
        <dbReference type="ARBA" id="ARBA00041343"/>
    </source>
</evidence>
<dbReference type="GO" id="GO:0005987">
    <property type="term" value="P:sucrose catabolic process"/>
    <property type="evidence" value="ECO:0007669"/>
    <property type="project" value="TreeGrafter"/>
</dbReference>
<organism evidence="10 11">
    <name type="scientific">Elsinoe australis</name>
    <dbReference type="NCBI Taxonomy" id="40998"/>
    <lineage>
        <taxon>Eukaryota</taxon>
        <taxon>Fungi</taxon>
        <taxon>Dikarya</taxon>
        <taxon>Ascomycota</taxon>
        <taxon>Pezizomycotina</taxon>
        <taxon>Dothideomycetes</taxon>
        <taxon>Dothideomycetidae</taxon>
        <taxon>Myriangiales</taxon>
        <taxon>Elsinoaceae</taxon>
        <taxon>Elsinoe</taxon>
    </lineage>
</organism>
<dbReference type="Gene3D" id="3.20.20.80">
    <property type="entry name" value="Glycosidases"/>
    <property type="match status" value="1"/>
</dbReference>
<dbReference type="EMBL" id="NHZQ01000445">
    <property type="protein sequence ID" value="PSK34867.1"/>
    <property type="molecule type" value="Genomic_DNA"/>
</dbReference>
<gene>
    <name evidence="10" type="ORF">B9Z65_1450</name>
</gene>
<evidence type="ECO:0000259" key="9">
    <source>
        <dbReference type="SMART" id="SM00642"/>
    </source>
</evidence>
<name>A0A2P7YFY8_9PEZI</name>
<dbReference type="SUPFAM" id="SSF51011">
    <property type="entry name" value="Glycosyl hydrolase domain"/>
    <property type="match status" value="1"/>
</dbReference>
<keyword evidence="4" id="KW-0378">Hydrolase</keyword>
<dbReference type="InterPro" id="IPR045857">
    <property type="entry name" value="O16G_dom_2"/>
</dbReference>
<dbReference type="Gene3D" id="3.90.400.10">
    <property type="entry name" value="Oligo-1,6-glucosidase, Domain 2"/>
    <property type="match status" value="1"/>
</dbReference>
<proteinExistence type="inferred from homology"/>
<dbReference type="SMART" id="SM00642">
    <property type="entry name" value="Aamy"/>
    <property type="match status" value="1"/>
</dbReference>
<dbReference type="InterPro" id="IPR006047">
    <property type="entry name" value="GH13_cat_dom"/>
</dbReference>
<sequence>MADTSTRAQAATNLPSSLTSTPNYSSFAETAEMTITERPWWKNATVYQIYPASFKDSNGDGVGDLNGILSELDYIKSLGVDAIWICPMYDSPQVDMGYDISDYENVYPPYGTVADMERLIAAAHDLGIRVLLDLVINHTSDRHKWFQESRSSKDNPKRDWYIWRPAKYDADGTRRPPNNWRSNFGGSVWEWDELTQEYFLHLFCPEQPDLNWDNETCRHAIYDSAMRFWLDRGIDGFRVDTVNMYSKDPSFIDAPILDPSEQWQMAAGLYCNGPRMHEFLSEMNAILTSYNAMTVGECPHTPDRNKVLKYVSAKERQLSMVFQFDVVDVGFGQDLKYDTFPRNWTLPVLKDAITRTQQLIQGTDAWTTAFMENHDQARSISRFGSDKTEELRVKSGKMLALMLACLSGTLFVYQGQEIGMVNAPATWDVEVDYKDVESGNYYRYVVAKTKGDAEAKKRAAASLQHLARDHARVPMQWSDAANAGFTIAKEPWMRVVDNYKKLNVKTQEKDEGSVLAFWKAMLQLRKRNADLLVHGDFVLHVREDDKVFVFEKKFGGQSALVALNFTEDEINFEAPAVFEAGEAKRLVSTYEDGKAGPLRSFEGRVWVGRSKAS</sequence>
<feature type="domain" description="Glycosyl hydrolase family 13 catalytic" evidence="9">
    <location>
        <begin position="48"/>
        <end position="472"/>
    </location>
</feature>
<dbReference type="GO" id="GO:0004556">
    <property type="term" value="F:alpha-amylase activity"/>
    <property type="evidence" value="ECO:0007669"/>
    <property type="project" value="TreeGrafter"/>
</dbReference>
<dbReference type="FunFam" id="3.20.20.80:FF:000087">
    <property type="entry name" value="Oligo-1,6-glucosidase IMA1"/>
    <property type="match status" value="1"/>
</dbReference>
<dbReference type="GO" id="GO:0004558">
    <property type="term" value="F:alpha-1,4-glucosidase activity"/>
    <property type="evidence" value="ECO:0007669"/>
    <property type="project" value="UniProtKB-EC"/>
</dbReference>
<evidence type="ECO:0000256" key="2">
    <source>
        <dbReference type="ARBA" id="ARBA00008061"/>
    </source>
</evidence>
<dbReference type="AlphaFoldDB" id="A0A2P7YFY8"/>
<comment type="catalytic activity">
    <reaction evidence="1">
        <text>Hydrolysis of terminal, non-reducing (1-&gt;4)-linked alpha-D-glucose residues with release of alpha-D-glucose.</text>
        <dbReference type="EC" id="3.2.1.20"/>
    </reaction>
</comment>
<dbReference type="Proteomes" id="UP000243723">
    <property type="component" value="Unassembled WGS sequence"/>
</dbReference>
<dbReference type="Gene3D" id="2.60.40.1180">
    <property type="entry name" value="Golgi alpha-mannosidase II"/>
    <property type="match status" value="1"/>
</dbReference>